<name>M1PPT4_9ZZZZ</name>
<accession>M1PPT4</accession>
<organism evidence="1">
    <name type="scientific">uncultured organism</name>
    <dbReference type="NCBI Taxonomy" id="155900"/>
    <lineage>
        <taxon>unclassified sequences</taxon>
        <taxon>environmental samples</taxon>
    </lineage>
</organism>
<dbReference type="EMBL" id="JX684082">
    <property type="protein sequence ID" value="AGF93130.1"/>
    <property type="molecule type" value="Genomic_DNA"/>
</dbReference>
<proteinExistence type="predicted"/>
<dbReference type="AlphaFoldDB" id="M1PPT4"/>
<evidence type="ECO:0000313" key="1">
    <source>
        <dbReference type="EMBL" id="AGF93130.1"/>
    </source>
</evidence>
<reference evidence="1" key="1">
    <citation type="journal article" date="2013" name="Syst. Appl. Microbiol.">
        <title>New insights into the archaeal diversity of a hypersaline microbial mat obtained by a metagenomic approach.</title>
        <authorList>
            <person name="Lopez-Lopez A."/>
            <person name="Richter M."/>
            <person name="Pena A."/>
            <person name="Tamames J."/>
            <person name="Rossello-Mora R."/>
        </authorList>
    </citation>
    <scope>NUCLEOTIDE SEQUENCE</scope>
</reference>
<gene>
    <name evidence="1" type="ORF">FLSS-17_0038</name>
</gene>
<protein>
    <submittedName>
        <fullName evidence="1">Uncharacterized protein</fullName>
    </submittedName>
</protein>
<sequence>MEGVKMLNVERLGKDLNNIISTDLPEFQGRCKEVFEVEAAGGFYFLFEEKEDWIVYFAPSSTNSCLRFHPGEIVEVGNTDPNIQPFKTKAEAKAFIQGIEFRSRL</sequence>